<keyword evidence="8 9" id="KW-0807">Transducer</keyword>
<dbReference type="PROSITE" id="PS00237">
    <property type="entry name" value="G_PROTEIN_RECEP_F1_1"/>
    <property type="match status" value="1"/>
</dbReference>
<name>A0A9Y4KLV1_9TELE</name>
<accession>A0A9Y4KLV1</accession>
<keyword evidence="2" id="KW-1003">Cell membrane</keyword>
<evidence type="ECO:0000256" key="4">
    <source>
        <dbReference type="ARBA" id="ARBA00022989"/>
    </source>
</evidence>
<gene>
    <name evidence="13" type="primary">LOC103368545</name>
</gene>
<keyword evidence="3 9" id="KW-0812">Transmembrane</keyword>
<evidence type="ECO:0000256" key="5">
    <source>
        <dbReference type="ARBA" id="ARBA00023040"/>
    </source>
</evidence>
<evidence type="ECO:0000256" key="8">
    <source>
        <dbReference type="ARBA" id="ARBA00023224"/>
    </source>
</evidence>
<dbReference type="RefSeq" id="XP_008295172.1">
    <property type="nucleotide sequence ID" value="XM_008296950.1"/>
</dbReference>
<feature type="transmembrane region" description="Helical" evidence="10">
    <location>
        <begin position="140"/>
        <end position="159"/>
    </location>
</feature>
<dbReference type="PANTHER" id="PTHR24249">
    <property type="entry name" value="HISTAMINE RECEPTOR-RELATED G-PROTEIN COUPLED RECEPTOR"/>
    <property type="match status" value="1"/>
</dbReference>
<evidence type="ECO:0000256" key="2">
    <source>
        <dbReference type="ARBA" id="ARBA00022475"/>
    </source>
</evidence>
<dbReference type="InterPro" id="IPR017452">
    <property type="entry name" value="GPCR_Rhodpsn_7TM"/>
</dbReference>
<evidence type="ECO:0000259" key="11">
    <source>
        <dbReference type="PROSITE" id="PS50262"/>
    </source>
</evidence>
<organism evidence="12 13">
    <name type="scientific">Stegastes partitus</name>
    <name type="common">bicolor damselfish</name>
    <dbReference type="NCBI Taxonomy" id="144197"/>
    <lineage>
        <taxon>Eukaryota</taxon>
        <taxon>Metazoa</taxon>
        <taxon>Chordata</taxon>
        <taxon>Craniata</taxon>
        <taxon>Vertebrata</taxon>
        <taxon>Euteleostomi</taxon>
        <taxon>Actinopterygii</taxon>
        <taxon>Neopterygii</taxon>
        <taxon>Teleostei</taxon>
        <taxon>Neoteleostei</taxon>
        <taxon>Acanthomorphata</taxon>
        <taxon>Ovalentaria</taxon>
        <taxon>Pomacentridae</taxon>
        <taxon>Stegastes</taxon>
    </lineage>
</organism>
<dbReference type="CDD" id="cd15055">
    <property type="entry name" value="7tmA_TAARs"/>
    <property type="match status" value="1"/>
</dbReference>
<dbReference type="PRINTS" id="PR00237">
    <property type="entry name" value="GPCRRHODOPSN"/>
</dbReference>
<keyword evidence="4 10" id="KW-1133">Transmembrane helix</keyword>
<protein>
    <submittedName>
        <fullName evidence="13">Trace amine-associated receptor 8a-like</fullName>
    </submittedName>
</protein>
<comment type="subcellular location">
    <subcellularLocation>
        <location evidence="1">Cell membrane</location>
        <topology evidence="1">Multi-pass membrane protein</topology>
    </subcellularLocation>
</comment>
<comment type="similarity">
    <text evidence="9">Belongs to the G-protein coupled receptor 1 family.</text>
</comment>
<proteinExistence type="inferred from homology"/>
<keyword evidence="12" id="KW-1185">Reference proteome</keyword>
<evidence type="ECO:0000256" key="10">
    <source>
        <dbReference type="SAM" id="Phobius"/>
    </source>
</evidence>
<evidence type="ECO:0000313" key="13">
    <source>
        <dbReference type="RefSeq" id="XP_008295172.1"/>
    </source>
</evidence>
<evidence type="ECO:0000256" key="7">
    <source>
        <dbReference type="ARBA" id="ARBA00023170"/>
    </source>
</evidence>
<dbReference type="SMART" id="SM01381">
    <property type="entry name" value="7TM_GPCR_Srsx"/>
    <property type="match status" value="1"/>
</dbReference>
<sequence>MEETELCFPQLNTSCRKLKRPHSHTVLIYIVLSSIALLTATLNLLVIISISHFRQLHTPSNILLLSLAVSDFFVGLLMFSQVMLIEGCWYLSDLICVLYYVSNVIASSAAIGTMVLISVDRYVAICYPLHYSTKVTPKKARICVSLCWIFSLIFVGMLLRDNLRQPGRYNSCAGECVVAANFIEQVADLILTFVIPITVIIVLYVRVFVVALSQARAMRSHIAAVSLQCPGKAAVRKSELKAATTLGVVVVAFLLCLCPYFCVTLTADDTLFNTSSAAIVICLFYFNSCLNPIIYAFFYPWCRKSFKLILTLQILKPGSCNANGNEASHGTFAKWLVDLRVDHSNLPEDEPVTITKAEIQQ</sequence>
<reference evidence="13" key="1">
    <citation type="submission" date="2025-08" db="UniProtKB">
        <authorList>
            <consortium name="RefSeq"/>
        </authorList>
    </citation>
    <scope>IDENTIFICATION</scope>
</reference>
<feature type="transmembrane region" description="Helical" evidence="10">
    <location>
        <begin position="97"/>
        <end position="119"/>
    </location>
</feature>
<evidence type="ECO:0000313" key="12">
    <source>
        <dbReference type="Proteomes" id="UP000694891"/>
    </source>
</evidence>
<dbReference type="GO" id="GO:0001594">
    <property type="term" value="F:trace-amine receptor activity"/>
    <property type="evidence" value="ECO:0007669"/>
    <property type="project" value="TreeGrafter"/>
</dbReference>
<keyword evidence="7 9" id="KW-0675">Receptor</keyword>
<keyword evidence="5 9" id="KW-0297">G-protein coupled receptor</keyword>
<evidence type="ECO:0000256" key="1">
    <source>
        <dbReference type="ARBA" id="ARBA00004651"/>
    </source>
</evidence>
<dbReference type="GeneID" id="103368545"/>
<dbReference type="Pfam" id="PF00001">
    <property type="entry name" value="7tm_1"/>
    <property type="match status" value="1"/>
</dbReference>
<feature type="transmembrane region" description="Helical" evidence="10">
    <location>
        <begin position="246"/>
        <end position="266"/>
    </location>
</feature>
<dbReference type="InterPro" id="IPR050569">
    <property type="entry name" value="TAAR"/>
</dbReference>
<dbReference type="Proteomes" id="UP000694891">
    <property type="component" value="Unplaced"/>
</dbReference>
<feature type="domain" description="G-protein coupled receptors family 1 profile" evidence="11">
    <location>
        <begin position="42"/>
        <end position="295"/>
    </location>
</feature>
<feature type="transmembrane region" description="Helical" evidence="10">
    <location>
        <begin position="26"/>
        <end position="50"/>
    </location>
</feature>
<dbReference type="Gene3D" id="1.20.1070.10">
    <property type="entry name" value="Rhodopsin 7-helix transmembrane proteins"/>
    <property type="match status" value="1"/>
</dbReference>
<evidence type="ECO:0000256" key="9">
    <source>
        <dbReference type="RuleBase" id="RU000688"/>
    </source>
</evidence>
<evidence type="ECO:0000256" key="3">
    <source>
        <dbReference type="ARBA" id="ARBA00022692"/>
    </source>
</evidence>
<dbReference type="GO" id="GO:0005886">
    <property type="term" value="C:plasma membrane"/>
    <property type="evidence" value="ECO:0007669"/>
    <property type="project" value="UniProtKB-SubCell"/>
</dbReference>
<dbReference type="PROSITE" id="PS50262">
    <property type="entry name" value="G_PROTEIN_RECEP_F1_2"/>
    <property type="match status" value="1"/>
</dbReference>
<dbReference type="InterPro" id="IPR000276">
    <property type="entry name" value="GPCR_Rhodpsn"/>
</dbReference>
<dbReference type="SUPFAM" id="SSF81321">
    <property type="entry name" value="Family A G protein-coupled receptor-like"/>
    <property type="match status" value="1"/>
</dbReference>
<keyword evidence="6 10" id="KW-0472">Membrane</keyword>
<dbReference type="AlphaFoldDB" id="A0A9Y4KLV1"/>
<dbReference type="PANTHER" id="PTHR24249:SF381">
    <property type="entry name" value="TRACE AMINE ASSOCIATED RECEPTOR 19P-RELATED"/>
    <property type="match status" value="1"/>
</dbReference>
<evidence type="ECO:0000256" key="6">
    <source>
        <dbReference type="ARBA" id="ARBA00023136"/>
    </source>
</evidence>
<feature type="transmembrane region" description="Helical" evidence="10">
    <location>
        <begin position="62"/>
        <end position="85"/>
    </location>
</feature>
<feature type="transmembrane region" description="Helical" evidence="10">
    <location>
        <begin position="189"/>
        <end position="212"/>
    </location>
</feature>
<feature type="transmembrane region" description="Helical" evidence="10">
    <location>
        <begin position="278"/>
        <end position="298"/>
    </location>
</feature>